<dbReference type="WBParaSite" id="GPUH_0001258001-mRNA-1">
    <property type="protein sequence ID" value="GPUH_0001258001-mRNA-1"/>
    <property type="gene ID" value="GPUH_0001258001"/>
</dbReference>
<evidence type="ECO:0000313" key="2">
    <source>
        <dbReference type="EMBL" id="VDN20672.1"/>
    </source>
</evidence>
<feature type="compositionally biased region" description="Polar residues" evidence="1">
    <location>
        <begin position="88"/>
        <end position="102"/>
    </location>
</feature>
<name>A0A183DV25_9BILA</name>
<dbReference type="EMBL" id="UYRT01079415">
    <property type="protein sequence ID" value="VDN20672.1"/>
    <property type="molecule type" value="Genomic_DNA"/>
</dbReference>
<keyword evidence="3" id="KW-1185">Reference proteome</keyword>
<organism evidence="4">
    <name type="scientific">Gongylonema pulchrum</name>
    <dbReference type="NCBI Taxonomy" id="637853"/>
    <lineage>
        <taxon>Eukaryota</taxon>
        <taxon>Metazoa</taxon>
        <taxon>Ecdysozoa</taxon>
        <taxon>Nematoda</taxon>
        <taxon>Chromadorea</taxon>
        <taxon>Rhabditida</taxon>
        <taxon>Spirurina</taxon>
        <taxon>Spiruromorpha</taxon>
        <taxon>Spiruroidea</taxon>
        <taxon>Gongylonematidae</taxon>
        <taxon>Gongylonema</taxon>
    </lineage>
</organism>
<accession>A0A183DV25</accession>
<sequence>MLLMKMVMMIDTYSVGQGLSIIQKNCTTLTFEEGTPAVAAAAASAFAASNMRMIVEEGELGWMHGIEENCDDDDGRRSLPEGSLLQIWNGSGGSSSPATNIQIFEKLPERDR</sequence>
<dbReference type="AlphaFoldDB" id="A0A183DV25"/>
<evidence type="ECO:0000256" key="1">
    <source>
        <dbReference type="SAM" id="MobiDB-lite"/>
    </source>
</evidence>
<feature type="region of interest" description="Disordered" evidence="1">
    <location>
        <begin position="88"/>
        <end position="112"/>
    </location>
</feature>
<gene>
    <name evidence="2" type="ORF">GPUH_LOCUS12566</name>
</gene>
<reference evidence="2 3" key="2">
    <citation type="submission" date="2018-11" db="EMBL/GenBank/DDBJ databases">
        <authorList>
            <consortium name="Pathogen Informatics"/>
        </authorList>
    </citation>
    <scope>NUCLEOTIDE SEQUENCE [LARGE SCALE GENOMIC DNA]</scope>
</reference>
<reference evidence="4" key="1">
    <citation type="submission" date="2016-06" db="UniProtKB">
        <authorList>
            <consortium name="WormBaseParasite"/>
        </authorList>
    </citation>
    <scope>IDENTIFICATION</scope>
</reference>
<proteinExistence type="predicted"/>
<dbReference type="Proteomes" id="UP000271098">
    <property type="component" value="Unassembled WGS sequence"/>
</dbReference>
<evidence type="ECO:0000313" key="4">
    <source>
        <dbReference type="WBParaSite" id="GPUH_0001258001-mRNA-1"/>
    </source>
</evidence>
<evidence type="ECO:0000313" key="3">
    <source>
        <dbReference type="Proteomes" id="UP000271098"/>
    </source>
</evidence>
<protein>
    <submittedName>
        <fullName evidence="2 4">Uncharacterized protein</fullName>
    </submittedName>
</protein>